<keyword evidence="17" id="KW-1185">Reference proteome</keyword>
<feature type="coiled-coil region" evidence="10">
    <location>
        <begin position="1460"/>
        <end position="1494"/>
    </location>
</feature>
<dbReference type="InterPro" id="IPR018097">
    <property type="entry name" value="EGF_Ca-bd_CS"/>
</dbReference>
<evidence type="ECO:0000256" key="5">
    <source>
        <dbReference type="ARBA" id="ARBA00022729"/>
    </source>
</evidence>
<dbReference type="Pfam" id="PF00008">
    <property type="entry name" value="EGF"/>
    <property type="match status" value="1"/>
</dbReference>
<dbReference type="PROSITE" id="PS50234">
    <property type="entry name" value="VWFA"/>
    <property type="match status" value="2"/>
</dbReference>
<evidence type="ECO:0000313" key="16">
    <source>
        <dbReference type="EnsemblMetazoa" id="CLYHEMP010029.1"/>
    </source>
</evidence>
<dbReference type="CDD" id="cd00033">
    <property type="entry name" value="CCP"/>
    <property type="match status" value="1"/>
</dbReference>
<dbReference type="RefSeq" id="XP_066935480.1">
    <property type="nucleotide sequence ID" value="XM_067079379.1"/>
</dbReference>
<dbReference type="PROSITE" id="PS00010">
    <property type="entry name" value="ASX_HYDROXYL"/>
    <property type="match status" value="5"/>
</dbReference>
<dbReference type="PANTHER" id="PTHR24050">
    <property type="entry name" value="PA14 DOMAIN-CONTAINING PROTEIN"/>
    <property type="match status" value="1"/>
</dbReference>
<dbReference type="GeneID" id="136823206"/>
<dbReference type="PROSITE" id="PS01187">
    <property type="entry name" value="EGF_CA"/>
    <property type="match status" value="2"/>
</dbReference>
<dbReference type="InterPro" id="IPR036179">
    <property type="entry name" value="Ig-like_dom_sf"/>
</dbReference>
<dbReference type="FunFam" id="2.10.25.10:FF:000037">
    <property type="entry name" value="Signal peptide, CUB domain and EGF-like domain-containing 2"/>
    <property type="match status" value="1"/>
</dbReference>
<dbReference type="SMART" id="SM00181">
    <property type="entry name" value="EGF"/>
    <property type="match status" value="9"/>
</dbReference>
<dbReference type="InterPro" id="IPR052235">
    <property type="entry name" value="Nephronectin_domain"/>
</dbReference>
<name>A0A7M5UFQ0_9CNID</name>
<dbReference type="InterPro" id="IPR000742">
    <property type="entry name" value="EGF"/>
</dbReference>
<dbReference type="Gene3D" id="2.10.70.10">
    <property type="entry name" value="Complement Module, domain 1"/>
    <property type="match status" value="2"/>
</dbReference>
<dbReference type="PROSITE" id="PS00022">
    <property type="entry name" value="EGF_1"/>
    <property type="match status" value="1"/>
</dbReference>
<feature type="domain" description="EGF-like" evidence="12">
    <location>
        <begin position="337"/>
        <end position="375"/>
    </location>
</feature>
<dbReference type="PROSITE" id="PS50026">
    <property type="entry name" value="EGF_3"/>
    <property type="match status" value="5"/>
</dbReference>
<evidence type="ECO:0000256" key="1">
    <source>
        <dbReference type="ARBA" id="ARBA00004498"/>
    </source>
</evidence>
<dbReference type="PROSITE" id="PS50923">
    <property type="entry name" value="SUSHI"/>
    <property type="match status" value="1"/>
</dbReference>
<dbReference type="Gene3D" id="2.60.40.10">
    <property type="entry name" value="Immunoglobulins"/>
    <property type="match status" value="2"/>
</dbReference>
<dbReference type="PANTHER" id="PTHR24050:SF27">
    <property type="entry name" value="FIBRILLIN-1"/>
    <property type="match status" value="1"/>
</dbReference>
<dbReference type="PROSITE" id="PS50835">
    <property type="entry name" value="IG_LIKE"/>
    <property type="match status" value="2"/>
</dbReference>
<dbReference type="GO" id="GO:0005509">
    <property type="term" value="F:calcium ion binding"/>
    <property type="evidence" value="ECO:0007669"/>
    <property type="project" value="InterPro"/>
</dbReference>
<keyword evidence="7 8" id="KW-1015">Disulfide bond</keyword>
<dbReference type="SUPFAM" id="SSF57535">
    <property type="entry name" value="Complement control module/SCR domain"/>
    <property type="match status" value="2"/>
</dbReference>
<dbReference type="SMART" id="SM01411">
    <property type="entry name" value="Ephrin_rec_like"/>
    <property type="match status" value="1"/>
</dbReference>
<dbReference type="OrthoDB" id="5989933at2759"/>
<feature type="domain" description="Ig-like" evidence="14">
    <location>
        <begin position="2185"/>
        <end position="2273"/>
    </location>
</feature>
<evidence type="ECO:0000256" key="6">
    <source>
        <dbReference type="ARBA" id="ARBA00022737"/>
    </source>
</evidence>
<dbReference type="InterPro" id="IPR026823">
    <property type="entry name" value="cEGF"/>
</dbReference>
<feature type="domain" description="EGF-like" evidence="12">
    <location>
        <begin position="421"/>
        <end position="461"/>
    </location>
</feature>
<evidence type="ECO:0000259" key="13">
    <source>
        <dbReference type="PROSITE" id="PS50234"/>
    </source>
</evidence>
<proteinExistence type="inferred from homology"/>
<sequence length="2876" mass="324422">MEIVTKIVLILLVLYMSCKHNVEARTDGKLQIGGANVCKRVFTYNSYVYLTKYYTGYDNYRTCCKKLAWVCTSRCTKSRSKQMKYIHSKLHVRSATSVFCCPGWARIRTAIDCQQAICNPRCINGDCVKPNVCKCKSGFTGTYCEKEINECLSSPCEQICTNIRGDYACSCKKGFRKVISNHTSEMHSPRCENIDECKINEDLMIKDGDTNRTQALCKCAFNQKGCKASCHNTVGSYKCSCSSGYRLVANRVCTDEDECRLGTHQCQHICLNQRNGYACTCYPGYRLDSDGKTCNDINECSVSNGGCEQICANTLGSFECSCKKGFLLLGDNYRCQDINECQIGRPCDRFNGYCINLPGRYQCGCNPGYELDLLDRKTCKDVDECKRRNDCQHFCYNIDGGYACGCRHGYLLQSDGRTCQDLNECADKYNGCEQICENTPGSFKCKCRQGFTLNYDGQTCRGLPCQTLYSPPHGSIKCDGHNVGDRCTYSCDLGFQLIGQQTRTCLNRSVWEVGNTKCEAMQCPAATPPQNGILTLPCVEQYRSKCLVKCKQGYDLVSGGQLIDCNVNQQQMTYWNKPTQCQEISQCKPNPCKNSGRCQVISKNSYICDCSNTGYQGDHCQNGVIKVPEIPQLTINTQTDDLYIRAKPKKSLIFKLVAEPSDAVIFSPSNVLTLYAPLTEITFQITTKIAGVVRIQYQISGDDFVHFLQPAESIVLVKGNSKQGSLTAVPDNNLMDENTYQKALDQCLDGAKLSLKSSCPWKLSGSSGYVSVQSGSINIPISLAGITFQNRDGSQTFKNSGVMTVARETQNMLVNQNQRCNANLQHCKSPSSNCIEHDFVMKRNHFVRSYLTAFLIETPWWLRLSLPNVYSGFHVNDIQSLLVKDGRIKELKCPNIPSQLTGVYAASVFQAPVEVNVLDRFISMESAHYSCFLKSLCNNSQTFVSFPKDVTKEIVKDDSKLLSLVSIQGFGVESQKPLQVKCWNVRASDSTDQQVCINANVWAKGSVNLKTSKVDVQFNGEMFVESDNLHKLMTTRFNAKHKFYLTGKTTAAFDIKVHGSDLKFLFRDKQTEIMTMMGGAALTLCDTCKDDNTGVQTSYNINDLEIDYSTSVLRFNLQPDTKLTARAHYNINKGSVTGIKNLNTISSITRYMDRSLGRRISFILNSARKYPVIRQALSKTSSSLVKKVKELSYLVSRGKPTFEDVFTRLEDIKMVGMSFTDALVAVNDAVANKESSSISGRISNFIRGFQKLASRLYNLKPEAETDGTVETDNGLSVNLIGELCVYQLCFKNNEIEIQDLKTSCQECVDMQYFRNLDPKDFVLIKMRSRKTKQLGGTSGIRIVKGSVTTLAISKVAGINGQLGDIRMSIPAIAVFLGNVHNVTISINQSSLSYQLQNVTFAGTDFPFNVKVNAPFNPATTWDSIRFKYKASPSSGDLKQKMVTLSDSFINGIAKHTTIRIQNATDSLNKAKTTLSASETNLEGLKKDYEQKRLKYLKSESDYQTNKTVYERVKKEFRGYFSLKFYKEMQSNLSNVCKFEDCQDVCHTMRLYDLCQKSKTIEAKEMRCFQQRTVDRTTVLEDFKNMCDLTKRNFRTIYTGTCQAGKQQKLQSSLTTIGAGIGSFFGPVGAGVGAAVGYVLSRFSSCDTSYEVIKEITNYQVACTQKKSTTRVKIFFVTKCNSFPVNVHSEFTEPEICKVTNTSCIQVTDGACMSRNVECRKRRDIERRKLLGKIGAFKNWWADLDGNQTKLDSLWIKKDKANIEMMEAKRLYERQNTIAVIQKRDIKRFQNLLDNVYTTLTLEKCVFDFHQRSNRSKSILKFSDIKFETDVSNRENILLELAIDGDDYQGKQKTRFVWEMDDPDAISLERNILQMVQNYLCKQHTKRRRRSITEMISPAPLGRHDDFIGIDLPHNVTDHQIHCLHAKTILDYLQHVVKSLVLELEATHIEYNDLLFDVRSIETVLKRLKTLPTNELIQDQIKLLQSAINTGRKSLSTISSDEVLKSWKLKMEIYTANNNFTACLNFEDCLDVAFQNLHHFPNSYLVTRHNFLVNLDNLKESILGVQQTQQDSFRQLEIKVNKTSLQFLSLKNKLLYCESAPKAKLNSPGQIDALRSQKIILQCSAESKTKLSFAWKRNDEILPFEKTDKLAIYVHQSTEGQYRCIAWNQFGNSTSNSTLVVLRQKPVVLKQPESVTYLLTQTKVKPTFICNVTGDPLPKIFWHHQPFQQKTSLKLQERKPILTLKTPTLSSSGFYYCFVGNKFGSVYSKKARLDIVKPILPNQKISMTFDLSIGNVEKINKTSYKENLRNTTSTSNEKFNLDLESSGEKKVKFEVNFEENDTRIDDGNSLLYFDSIADDGDDLTMVKTVSNKRFTLSNELGSVVSKLERLGNNNNKDSDEIKNSMVIGFDGNRCPNGHQLHSNGYACVACTPGSFEWNRKCLQCAIGTYQSRSGMTSCDQCMDHKVTETVGSTSPSDCIDPVLSKMDIAFVLETSSHLTPSEFTNIKQTLMQFINEYVLSTKTINLCLITFSNISTVKLGLKYKLNHEYIQQEINSLQLAKIRDVITDKAILKAFEILNKQGSPKNRKIIVPLLKSVSSSKTINKDPFVTLRNTMLTLQHKLNDLQMIPIAYGLTNHQNSTQLNTIKALATFPKDINSFIIQNQNQHQLLAKELASKMLKGQCGVPSFDVAIAIEVKKITNQNLWEVTTDFVHKIVTKMSSIHTNVNSGLVLFNDKAHSLLKVSKHGPDSFKSHLKRISNYQQSDVSGITNTLDFVYNDFLTEKYGSLSKHKILIAFTDERITDDQLAAVQRNYPQERVLFFNVILKYTKQDVGVSDFGVEESIQSVYSLSELTELTGRMTGEIQHINNHGCHIDPR</sequence>
<dbReference type="SUPFAM" id="SSF57184">
    <property type="entry name" value="Growth factor receptor domain"/>
    <property type="match status" value="1"/>
</dbReference>
<dbReference type="SUPFAM" id="SSF57196">
    <property type="entry name" value="EGF/Laminin"/>
    <property type="match status" value="5"/>
</dbReference>
<dbReference type="InterPro" id="IPR003599">
    <property type="entry name" value="Ig_sub"/>
</dbReference>
<dbReference type="InterPro" id="IPR000436">
    <property type="entry name" value="Sushi_SCR_CCP_dom"/>
</dbReference>
<dbReference type="InterPro" id="IPR013783">
    <property type="entry name" value="Ig-like_fold"/>
</dbReference>
<dbReference type="SMART" id="SM00409">
    <property type="entry name" value="IG"/>
    <property type="match status" value="2"/>
</dbReference>
<reference evidence="16" key="1">
    <citation type="submission" date="2021-01" db="UniProtKB">
        <authorList>
            <consortium name="EnsemblMetazoa"/>
        </authorList>
    </citation>
    <scope>IDENTIFICATION</scope>
</reference>
<dbReference type="PROSITE" id="PS01186">
    <property type="entry name" value="EGF_2"/>
    <property type="match status" value="5"/>
</dbReference>
<keyword evidence="4 8" id="KW-0245">EGF-like domain</keyword>
<feature type="domain" description="Ig-like" evidence="14">
    <location>
        <begin position="2100"/>
        <end position="2179"/>
    </location>
</feature>
<keyword evidence="3" id="KW-0964">Secreted</keyword>
<evidence type="ECO:0000313" key="17">
    <source>
        <dbReference type="Proteomes" id="UP000594262"/>
    </source>
</evidence>
<feature type="chain" id="PRO_5029728302" evidence="11">
    <location>
        <begin position="25"/>
        <end position="2876"/>
    </location>
</feature>
<evidence type="ECO:0000256" key="9">
    <source>
        <dbReference type="PROSITE-ProRule" id="PRU00302"/>
    </source>
</evidence>
<keyword evidence="9" id="KW-0768">Sushi</keyword>
<evidence type="ECO:0000259" key="12">
    <source>
        <dbReference type="PROSITE" id="PS50026"/>
    </source>
</evidence>
<evidence type="ECO:0000256" key="3">
    <source>
        <dbReference type="ARBA" id="ARBA00022530"/>
    </source>
</evidence>
<protein>
    <submittedName>
        <fullName evidence="16">Uncharacterized protein</fullName>
    </submittedName>
</protein>
<keyword evidence="6" id="KW-0677">Repeat</keyword>
<dbReference type="FunFam" id="2.10.25.10:FF:000240">
    <property type="entry name" value="Vitamin K-dependent protein S"/>
    <property type="match status" value="2"/>
</dbReference>
<dbReference type="InterPro" id="IPR001881">
    <property type="entry name" value="EGF-like_Ca-bd_dom"/>
</dbReference>
<dbReference type="InterPro" id="IPR035976">
    <property type="entry name" value="Sushi/SCR/CCP_sf"/>
</dbReference>
<dbReference type="InterPro" id="IPR002035">
    <property type="entry name" value="VWF_A"/>
</dbReference>
<dbReference type="Proteomes" id="UP000594262">
    <property type="component" value="Unplaced"/>
</dbReference>
<dbReference type="Pfam" id="PF07645">
    <property type="entry name" value="EGF_CA"/>
    <property type="match status" value="5"/>
</dbReference>
<dbReference type="SMART" id="SM00179">
    <property type="entry name" value="EGF_CA"/>
    <property type="match status" value="8"/>
</dbReference>
<dbReference type="Pfam" id="PF00092">
    <property type="entry name" value="VWA"/>
    <property type="match status" value="2"/>
</dbReference>
<dbReference type="Pfam" id="PF14670">
    <property type="entry name" value="FXa_inhibition"/>
    <property type="match status" value="1"/>
</dbReference>
<dbReference type="Gene3D" id="2.10.50.10">
    <property type="entry name" value="Tumor Necrosis Factor Receptor, subunit A, domain 2"/>
    <property type="match status" value="1"/>
</dbReference>
<comment type="subcellular location">
    <subcellularLocation>
        <location evidence="1">Secreted</location>
        <location evidence="1">Extracellular space</location>
        <location evidence="1">Extracellular matrix</location>
    </subcellularLocation>
</comment>
<dbReference type="InterPro" id="IPR009030">
    <property type="entry name" value="Growth_fac_rcpt_cys_sf"/>
</dbReference>
<evidence type="ECO:0000256" key="10">
    <source>
        <dbReference type="SAM" id="Coils"/>
    </source>
</evidence>
<evidence type="ECO:0000259" key="14">
    <source>
        <dbReference type="PROSITE" id="PS50835"/>
    </source>
</evidence>
<dbReference type="EnsemblMetazoa" id="CLYHEMT010029.1">
    <property type="protein sequence ID" value="CLYHEMP010029.1"/>
    <property type="gene ID" value="CLYHEMG010029"/>
</dbReference>
<feature type="signal peptide" evidence="11">
    <location>
        <begin position="1"/>
        <end position="24"/>
    </location>
</feature>
<comment type="caution">
    <text evidence="8">Lacks conserved residue(s) required for the propagation of feature annotation.</text>
</comment>
<dbReference type="InterPro" id="IPR036465">
    <property type="entry name" value="vWFA_dom_sf"/>
</dbReference>
<dbReference type="FunFam" id="2.10.25.10:FF:000119">
    <property type="entry name" value="vitamin K-dependent protein S"/>
    <property type="match status" value="1"/>
</dbReference>
<keyword evidence="3" id="KW-0272">Extracellular matrix</keyword>
<evidence type="ECO:0000259" key="15">
    <source>
        <dbReference type="PROSITE" id="PS50923"/>
    </source>
</evidence>
<feature type="disulfide bond" evidence="8">
    <location>
        <begin position="385"/>
        <end position="395"/>
    </location>
</feature>
<feature type="disulfide bond" evidence="9">
    <location>
        <begin position="491"/>
        <end position="518"/>
    </location>
</feature>
<feature type="domain" description="VWFA" evidence="13">
    <location>
        <begin position="2688"/>
        <end position="2863"/>
    </location>
</feature>
<dbReference type="InterPro" id="IPR049883">
    <property type="entry name" value="NOTCH1_EGF-like"/>
</dbReference>
<dbReference type="CDD" id="cd00054">
    <property type="entry name" value="EGF_CA"/>
    <property type="match status" value="5"/>
</dbReference>
<feature type="domain" description="EGF-like" evidence="12">
    <location>
        <begin position="583"/>
        <end position="621"/>
    </location>
</feature>
<feature type="domain" description="VWFA" evidence="13">
    <location>
        <begin position="2486"/>
        <end position="2677"/>
    </location>
</feature>
<organism evidence="16 17">
    <name type="scientific">Clytia hemisphaerica</name>
    <dbReference type="NCBI Taxonomy" id="252671"/>
    <lineage>
        <taxon>Eukaryota</taxon>
        <taxon>Metazoa</taxon>
        <taxon>Cnidaria</taxon>
        <taxon>Hydrozoa</taxon>
        <taxon>Hydroidolina</taxon>
        <taxon>Leptothecata</taxon>
        <taxon>Obeliida</taxon>
        <taxon>Clytiidae</taxon>
        <taxon>Clytia</taxon>
    </lineage>
</organism>
<dbReference type="Gene3D" id="3.40.50.410">
    <property type="entry name" value="von Willebrand factor, type A domain"/>
    <property type="match status" value="2"/>
</dbReference>
<dbReference type="SMART" id="SM00327">
    <property type="entry name" value="VWA"/>
    <property type="match status" value="2"/>
</dbReference>
<dbReference type="Gene3D" id="2.10.25.10">
    <property type="entry name" value="Laminin"/>
    <property type="match status" value="9"/>
</dbReference>
<dbReference type="Pfam" id="PF12662">
    <property type="entry name" value="cEGF"/>
    <property type="match status" value="1"/>
</dbReference>
<dbReference type="InterPro" id="IPR007110">
    <property type="entry name" value="Ig-like_dom"/>
</dbReference>
<evidence type="ECO:0000256" key="4">
    <source>
        <dbReference type="ARBA" id="ARBA00022536"/>
    </source>
</evidence>
<feature type="domain" description="Sushi" evidence="15">
    <location>
        <begin position="463"/>
        <end position="520"/>
    </location>
</feature>
<feature type="domain" description="EGF-like" evidence="12">
    <location>
        <begin position="255"/>
        <end position="295"/>
    </location>
</feature>
<keyword evidence="5 11" id="KW-0732">Signal</keyword>
<dbReference type="InterPro" id="IPR000152">
    <property type="entry name" value="EGF-type_Asp/Asn_hydroxyl_site"/>
</dbReference>
<keyword evidence="10" id="KW-0175">Coiled coil</keyword>
<evidence type="ECO:0000256" key="2">
    <source>
        <dbReference type="ARBA" id="ARBA00006127"/>
    </source>
</evidence>
<dbReference type="Pfam" id="PF00084">
    <property type="entry name" value="Sushi"/>
    <property type="match status" value="1"/>
</dbReference>
<comment type="similarity">
    <text evidence="2">Belongs to the fibulin family.</text>
</comment>
<dbReference type="SMART" id="SM00032">
    <property type="entry name" value="CCP"/>
    <property type="match status" value="2"/>
</dbReference>
<dbReference type="SUPFAM" id="SSF48726">
    <property type="entry name" value="Immunoglobulin"/>
    <property type="match status" value="2"/>
</dbReference>
<evidence type="ECO:0000256" key="8">
    <source>
        <dbReference type="PROSITE-ProRule" id="PRU00076"/>
    </source>
</evidence>
<feature type="domain" description="EGF-like" evidence="12">
    <location>
        <begin position="381"/>
        <end position="420"/>
    </location>
</feature>
<evidence type="ECO:0000256" key="11">
    <source>
        <dbReference type="SAM" id="SignalP"/>
    </source>
</evidence>
<evidence type="ECO:0000256" key="7">
    <source>
        <dbReference type="ARBA" id="ARBA00023157"/>
    </source>
</evidence>
<accession>A0A7M5UFQ0</accession>
<dbReference type="SUPFAM" id="SSF53300">
    <property type="entry name" value="vWA-like"/>
    <property type="match status" value="2"/>
</dbReference>